<dbReference type="STRING" id="146536.AQI70_10225"/>
<dbReference type="PROSITE" id="PS51257">
    <property type="entry name" value="PROKAR_LIPOPROTEIN"/>
    <property type="match status" value="1"/>
</dbReference>
<evidence type="ECO:0000313" key="5">
    <source>
        <dbReference type="Proteomes" id="UP000054024"/>
    </source>
</evidence>
<evidence type="ECO:0000256" key="1">
    <source>
        <dbReference type="SAM" id="MobiDB-lite"/>
    </source>
</evidence>
<feature type="compositionally biased region" description="Low complexity" evidence="1">
    <location>
        <begin position="332"/>
        <end position="345"/>
    </location>
</feature>
<feature type="signal peptide" evidence="2">
    <location>
        <begin position="1"/>
        <end position="21"/>
    </location>
</feature>
<dbReference type="OrthoDB" id="4655582at2"/>
<keyword evidence="2" id="KW-0732">Signal</keyword>
<dbReference type="Proteomes" id="UP000054024">
    <property type="component" value="Unassembled WGS sequence"/>
</dbReference>
<feature type="compositionally biased region" description="Polar residues" evidence="1">
    <location>
        <begin position="363"/>
        <end position="373"/>
    </location>
</feature>
<evidence type="ECO:0000313" key="4">
    <source>
        <dbReference type="EMBL" id="KUM79211.1"/>
    </source>
</evidence>
<keyword evidence="5" id="KW-1185">Reference proteome</keyword>
<dbReference type="Pfam" id="PF20568">
    <property type="entry name" value="DUF6777"/>
    <property type="match status" value="1"/>
</dbReference>
<feature type="chain" id="PRO_5039186250" description="DUF6777 domain-containing protein" evidence="2">
    <location>
        <begin position="22"/>
        <end position="412"/>
    </location>
</feature>
<feature type="region of interest" description="Disordered" evidence="1">
    <location>
        <begin position="238"/>
        <end position="412"/>
    </location>
</feature>
<evidence type="ECO:0000259" key="3">
    <source>
        <dbReference type="Pfam" id="PF20568"/>
    </source>
</evidence>
<feature type="compositionally biased region" description="Pro residues" evidence="1">
    <location>
        <begin position="253"/>
        <end position="262"/>
    </location>
</feature>
<evidence type="ECO:0000256" key="2">
    <source>
        <dbReference type="SAM" id="SignalP"/>
    </source>
</evidence>
<dbReference type="EMBL" id="LMWJ01000006">
    <property type="protein sequence ID" value="KUM79211.1"/>
    <property type="molecule type" value="Genomic_DNA"/>
</dbReference>
<feature type="region of interest" description="Disordered" evidence="1">
    <location>
        <begin position="24"/>
        <end position="95"/>
    </location>
</feature>
<feature type="compositionally biased region" description="Low complexity" evidence="1">
    <location>
        <begin position="47"/>
        <end position="73"/>
    </location>
</feature>
<feature type="domain" description="DUF6777" evidence="3">
    <location>
        <begin position="80"/>
        <end position="241"/>
    </location>
</feature>
<organism evidence="4 5">
    <name type="scientific">Streptomyces curacoi</name>
    <dbReference type="NCBI Taxonomy" id="146536"/>
    <lineage>
        <taxon>Bacteria</taxon>
        <taxon>Bacillati</taxon>
        <taxon>Actinomycetota</taxon>
        <taxon>Actinomycetes</taxon>
        <taxon>Kitasatosporales</taxon>
        <taxon>Streptomycetaceae</taxon>
        <taxon>Streptomyces</taxon>
    </lineage>
</organism>
<sequence length="412" mass="41951">MRTPTGTLVTACALSAALVVAGCGGNDEKDKEPSGKVFLQPAAEQGPDPFTDSTATSTAAPSPVTRTPSPARSGRTGPQSLSGGTPGLYAGTHGTGSCDVPRQIAHLTSDQARGRVFAQAAGIPQTSIPGYLRGLTSVVLRADTRVTNHGFRDGRGTHHQSVLQAGTAVLVDSRGVPRVRCACGNPLAPPAEVKGTQAVSGRPWPGYRPNQVIVVAPATQVITNITIIDITHNTWIERPTGHRGHDRDHALPRPKPVTPVPNPHDSASSDWPGEDGTPPTGESATPSGGRTSPEESPADCVTPTVTVTPGATDDMRTEPPPATPKAGPADCPTATVTTPPSTARPDSGLTSPEETGVPDSGTAPETSPGSSQEVGPDAVPDTPDLPDGGGLIPDAPDSSDSIFGSPTDVFDG</sequence>
<name>A0A117PGE2_9ACTN</name>
<feature type="compositionally biased region" description="Polar residues" evidence="1">
    <location>
        <begin position="280"/>
        <end position="290"/>
    </location>
</feature>
<feature type="compositionally biased region" description="Basic and acidic residues" evidence="1">
    <location>
        <begin position="239"/>
        <end position="251"/>
    </location>
</feature>
<accession>A0A117PGE2</accession>
<comment type="caution">
    <text evidence="4">The sequence shown here is derived from an EMBL/GenBank/DDBJ whole genome shotgun (WGS) entry which is preliminary data.</text>
</comment>
<dbReference type="AlphaFoldDB" id="A0A117PGE2"/>
<reference evidence="4 5" key="1">
    <citation type="submission" date="2015-10" db="EMBL/GenBank/DDBJ databases">
        <title>Draft genome sequence of Streptomyces curacoi DSM 40107, type strain for the species Streptomyces curacoi.</title>
        <authorList>
            <person name="Ruckert C."/>
            <person name="Winkler A."/>
            <person name="Kalinowski J."/>
            <person name="Kampfer P."/>
            <person name="Glaeser S."/>
        </authorList>
    </citation>
    <scope>NUCLEOTIDE SEQUENCE [LARGE SCALE GENOMIC DNA]</scope>
    <source>
        <strain evidence="4 5">DSM 40107</strain>
    </source>
</reference>
<proteinExistence type="predicted"/>
<protein>
    <recommendedName>
        <fullName evidence="3">DUF6777 domain-containing protein</fullName>
    </recommendedName>
</protein>
<feature type="compositionally biased region" description="Low complexity" evidence="1">
    <location>
        <begin position="298"/>
        <end position="312"/>
    </location>
</feature>
<dbReference type="InterPro" id="IPR046704">
    <property type="entry name" value="DUF6777"/>
</dbReference>
<gene>
    <name evidence="4" type="ORF">AQI70_10225</name>
</gene>